<evidence type="ECO:0000313" key="1">
    <source>
        <dbReference type="EMBL" id="GAA5801046.1"/>
    </source>
</evidence>
<evidence type="ECO:0000313" key="2">
    <source>
        <dbReference type="Proteomes" id="UP001476247"/>
    </source>
</evidence>
<accession>A0ABP9Y225</accession>
<protein>
    <submittedName>
        <fullName evidence="1">Uncharacterized protein</fullName>
    </submittedName>
</protein>
<gene>
    <name evidence="1" type="ORF">HPULCUR_006488</name>
</gene>
<name>A0ABP9Y225_9FUNG</name>
<proteinExistence type="predicted"/>
<organism evidence="1 2">
    <name type="scientific">Helicostylum pulchrum</name>
    <dbReference type="NCBI Taxonomy" id="562976"/>
    <lineage>
        <taxon>Eukaryota</taxon>
        <taxon>Fungi</taxon>
        <taxon>Fungi incertae sedis</taxon>
        <taxon>Mucoromycota</taxon>
        <taxon>Mucoromycotina</taxon>
        <taxon>Mucoromycetes</taxon>
        <taxon>Mucorales</taxon>
        <taxon>Mucorineae</taxon>
        <taxon>Mucoraceae</taxon>
        <taxon>Helicostylum</taxon>
    </lineage>
</organism>
<reference evidence="1 2" key="1">
    <citation type="submission" date="2024-04" db="EMBL/GenBank/DDBJ databases">
        <title>genome sequences of Mucor flavus KT1a and Helicostylum pulchrum KT1b strains isolation_sourced from the surface of a dry-aged beef.</title>
        <authorList>
            <person name="Toyotome T."/>
            <person name="Hosono M."/>
            <person name="Torimaru M."/>
            <person name="Fukuda K."/>
            <person name="Mikami N."/>
        </authorList>
    </citation>
    <scope>NUCLEOTIDE SEQUENCE [LARGE SCALE GENOMIC DNA]</scope>
    <source>
        <strain evidence="1 2">KT1b</strain>
    </source>
</reference>
<keyword evidence="2" id="KW-1185">Reference proteome</keyword>
<comment type="caution">
    <text evidence="1">The sequence shown here is derived from an EMBL/GenBank/DDBJ whole genome shotgun (WGS) entry which is preliminary data.</text>
</comment>
<dbReference type="EMBL" id="BAABUJ010000017">
    <property type="protein sequence ID" value="GAA5801046.1"/>
    <property type="molecule type" value="Genomic_DNA"/>
</dbReference>
<dbReference type="Proteomes" id="UP001476247">
    <property type="component" value="Unassembled WGS sequence"/>
</dbReference>
<sequence length="65" mass="7422">MEHFEAGTVDLQNLKWSPDGVFIAIWDSCLYVSLTDLGKKKEKKKEVDSTCSTTYLCIVKMELYA</sequence>